<sequence>MYSPLSAFIVLCLSSAPGPAAEPAAPPSAEPARALEAELGTGAGLFFGPHAFDDTDWDGTSLASASSARFLLGGFTVDGGLFSLLPLERGGPGASTALTARLGYTGTRWSVVAGATVGVQYTADPLLQVLPSVRGIYRVGPVTLDAGLFDAHGQVPAHVGATYGLVGLAYVFPVGGRARVDIPLVPRAGLRVEGFVFQDGDARTSLVSVGIVGRPTAAARTGDAS</sequence>
<protein>
    <recommendedName>
        <fullName evidence="4">Outer membrane protein beta-barrel domain-containing protein</fullName>
    </recommendedName>
</protein>
<accession>A0A848LKK7</accession>
<dbReference type="RefSeq" id="WP_169347574.1">
    <property type="nucleotide sequence ID" value="NZ_JABBJJ010000131.1"/>
</dbReference>
<keyword evidence="1" id="KW-0732">Signal</keyword>
<keyword evidence="3" id="KW-1185">Reference proteome</keyword>
<reference evidence="2 3" key="1">
    <citation type="submission" date="2020-04" db="EMBL/GenBank/DDBJ databases">
        <title>Draft genome of Pyxidicoccus fallax type strain.</title>
        <authorList>
            <person name="Whitworth D.E."/>
        </authorList>
    </citation>
    <scope>NUCLEOTIDE SEQUENCE [LARGE SCALE GENOMIC DNA]</scope>
    <source>
        <strain evidence="2 3">DSM 14698</strain>
    </source>
</reference>
<dbReference type="Proteomes" id="UP000518300">
    <property type="component" value="Unassembled WGS sequence"/>
</dbReference>
<feature type="signal peptide" evidence="1">
    <location>
        <begin position="1"/>
        <end position="20"/>
    </location>
</feature>
<comment type="caution">
    <text evidence="2">The sequence shown here is derived from an EMBL/GenBank/DDBJ whole genome shotgun (WGS) entry which is preliminary data.</text>
</comment>
<evidence type="ECO:0008006" key="4">
    <source>
        <dbReference type="Google" id="ProtNLM"/>
    </source>
</evidence>
<evidence type="ECO:0000313" key="2">
    <source>
        <dbReference type="EMBL" id="NMO18305.1"/>
    </source>
</evidence>
<dbReference type="AlphaFoldDB" id="A0A848LKK7"/>
<evidence type="ECO:0000313" key="3">
    <source>
        <dbReference type="Proteomes" id="UP000518300"/>
    </source>
</evidence>
<gene>
    <name evidence="2" type="ORF">HG543_26105</name>
</gene>
<proteinExistence type="predicted"/>
<feature type="chain" id="PRO_5032324014" description="Outer membrane protein beta-barrel domain-containing protein" evidence="1">
    <location>
        <begin position="21"/>
        <end position="225"/>
    </location>
</feature>
<evidence type="ECO:0000256" key="1">
    <source>
        <dbReference type="SAM" id="SignalP"/>
    </source>
</evidence>
<organism evidence="2 3">
    <name type="scientific">Pyxidicoccus fallax</name>
    <dbReference type="NCBI Taxonomy" id="394095"/>
    <lineage>
        <taxon>Bacteria</taxon>
        <taxon>Pseudomonadati</taxon>
        <taxon>Myxococcota</taxon>
        <taxon>Myxococcia</taxon>
        <taxon>Myxococcales</taxon>
        <taxon>Cystobacterineae</taxon>
        <taxon>Myxococcaceae</taxon>
        <taxon>Pyxidicoccus</taxon>
    </lineage>
</organism>
<name>A0A848LKK7_9BACT</name>
<dbReference type="EMBL" id="JABBJJ010000131">
    <property type="protein sequence ID" value="NMO18305.1"/>
    <property type="molecule type" value="Genomic_DNA"/>
</dbReference>